<dbReference type="PROSITE" id="PS50949">
    <property type="entry name" value="HTH_GNTR"/>
    <property type="match status" value="1"/>
</dbReference>
<evidence type="ECO:0000256" key="3">
    <source>
        <dbReference type="ARBA" id="ARBA00023163"/>
    </source>
</evidence>
<organism evidence="5 6">
    <name type="scientific">Streptomonospora nanhaiensis</name>
    <dbReference type="NCBI Taxonomy" id="1323731"/>
    <lineage>
        <taxon>Bacteria</taxon>
        <taxon>Bacillati</taxon>
        <taxon>Actinomycetota</taxon>
        <taxon>Actinomycetes</taxon>
        <taxon>Streptosporangiales</taxon>
        <taxon>Nocardiopsidaceae</taxon>
        <taxon>Streptomonospora</taxon>
    </lineage>
</organism>
<keyword evidence="6" id="KW-1185">Reference proteome</keyword>
<dbReference type="Gene3D" id="1.10.10.10">
    <property type="entry name" value="Winged helix-like DNA-binding domain superfamily/Winged helix DNA-binding domain"/>
    <property type="match status" value="1"/>
</dbReference>
<sequence length="253" mass="27592">MHAARYDMIRAELEARITSGEWPPGTRVPTEAELARTHGVSRVTVQRAVQELVRRGLVVRYRRRGTFVARSEPERDLLRLVNPHGAGPDIEGRHLVTEARVVAAADAGASAGPAGAGPAAGFAPDTPVVLLRRVKLDAAENPIATERAVIPFALVPRLLEEPLEDLTTVAYFRATGVPIHRSRLYVEPVALPESEAEPLRTAAGRPVFRLRRNIWLADGGLAEVFQSHLLPDQSPFYIEQSLAPVPPPAEESL</sequence>
<dbReference type="RefSeq" id="WP_179767869.1">
    <property type="nucleotide sequence ID" value="NZ_JACCFO010000001.1"/>
</dbReference>
<dbReference type="SMART" id="SM00345">
    <property type="entry name" value="HTH_GNTR"/>
    <property type="match status" value="1"/>
</dbReference>
<dbReference type="Gene3D" id="3.40.1410.10">
    <property type="entry name" value="Chorismate lyase-like"/>
    <property type="match status" value="1"/>
</dbReference>
<name>A0A853BLS1_9ACTN</name>
<dbReference type="InterPro" id="IPR000524">
    <property type="entry name" value="Tscrpt_reg_HTH_GntR"/>
</dbReference>
<dbReference type="FunFam" id="1.10.10.10:FF:000079">
    <property type="entry name" value="GntR family transcriptional regulator"/>
    <property type="match status" value="1"/>
</dbReference>
<evidence type="ECO:0000256" key="1">
    <source>
        <dbReference type="ARBA" id="ARBA00023015"/>
    </source>
</evidence>
<dbReference type="SMART" id="SM00866">
    <property type="entry name" value="UTRA"/>
    <property type="match status" value="1"/>
</dbReference>
<dbReference type="InterPro" id="IPR050679">
    <property type="entry name" value="Bact_HTH_transcr_reg"/>
</dbReference>
<protein>
    <submittedName>
        <fullName evidence="5">DNA-binding GntR family transcriptional regulator</fullName>
    </submittedName>
</protein>
<dbReference type="Pfam" id="PF07702">
    <property type="entry name" value="UTRA"/>
    <property type="match status" value="1"/>
</dbReference>
<keyword evidence="1" id="KW-0805">Transcription regulation</keyword>
<gene>
    <name evidence="5" type="ORF">HNR12_002796</name>
</gene>
<dbReference type="PANTHER" id="PTHR44846">
    <property type="entry name" value="MANNOSYL-D-GLYCERATE TRANSPORT/METABOLISM SYSTEM REPRESSOR MNGR-RELATED"/>
    <property type="match status" value="1"/>
</dbReference>
<evidence type="ECO:0000256" key="2">
    <source>
        <dbReference type="ARBA" id="ARBA00023125"/>
    </source>
</evidence>
<evidence type="ECO:0000313" key="6">
    <source>
        <dbReference type="Proteomes" id="UP000575985"/>
    </source>
</evidence>
<dbReference type="InterPro" id="IPR028978">
    <property type="entry name" value="Chorismate_lyase_/UTRA_dom_sf"/>
</dbReference>
<dbReference type="PANTHER" id="PTHR44846:SF1">
    <property type="entry name" value="MANNOSYL-D-GLYCERATE TRANSPORT_METABOLISM SYSTEM REPRESSOR MNGR-RELATED"/>
    <property type="match status" value="1"/>
</dbReference>
<dbReference type="CDD" id="cd07377">
    <property type="entry name" value="WHTH_GntR"/>
    <property type="match status" value="1"/>
</dbReference>
<comment type="caution">
    <text evidence="5">The sequence shown here is derived from an EMBL/GenBank/DDBJ whole genome shotgun (WGS) entry which is preliminary data.</text>
</comment>
<proteinExistence type="predicted"/>
<dbReference type="SUPFAM" id="SSF46785">
    <property type="entry name" value="Winged helix' DNA-binding domain"/>
    <property type="match status" value="1"/>
</dbReference>
<dbReference type="Pfam" id="PF00392">
    <property type="entry name" value="GntR"/>
    <property type="match status" value="1"/>
</dbReference>
<evidence type="ECO:0000313" key="5">
    <source>
        <dbReference type="EMBL" id="NYI96519.1"/>
    </source>
</evidence>
<keyword evidence="3" id="KW-0804">Transcription</keyword>
<feature type="domain" description="HTH gntR-type" evidence="4">
    <location>
        <begin position="3"/>
        <end position="71"/>
    </location>
</feature>
<dbReference type="GO" id="GO:0003677">
    <property type="term" value="F:DNA binding"/>
    <property type="evidence" value="ECO:0007669"/>
    <property type="project" value="UniProtKB-KW"/>
</dbReference>
<keyword evidence="2 5" id="KW-0238">DNA-binding</keyword>
<dbReference type="InterPro" id="IPR036388">
    <property type="entry name" value="WH-like_DNA-bd_sf"/>
</dbReference>
<dbReference type="AlphaFoldDB" id="A0A853BLS1"/>
<dbReference type="InterPro" id="IPR011663">
    <property type="entry name" value="UTRA"/>
</dbReference>
<dbReference type="SUPFAM" id="SSF64288">
    <property type="entry name" value="Chorismate lyase-like"/>
    <property type="match status" value="1"/>
</dbReference>
<dbReference type="EMBL" id="JACCFO010000001">
    <property type="protein sequence ID" value="NYI96519.1"/>
    <property type="molecule type" value="Genomic_DNA"/>
</dbReference>
<dbReference type="Proteomes" id="UP000575985">
    <property type="component" value="Unassembled WGS sequence"/>
</dbReference>
<accession>A0A853BLS1</accession>
<dbReference type="GO" id="GO:0045892">
    <property type="term" value="P:negative regulation of DNA-templated transcription"/>
    <property type="evidence" value="ECO:0007669"/>
    <property type="project" value="TreeGrafter"/>
</dbReference>
<reference evidence="5 6" key="1">
    <citation type="submission" date="2020-07" db="EMBL/GenBank/DDBJ databases">
        <title>Sequencing the genomes of 1000 actinobacteria strains.</title>
        <authorList>
            <person name="Klenk H.-P."/>
        </authorList>
    </citation>
    <scope>NUCLEOTIDE SEQUENCE [LARGE SCALE GENOMIC DNA]</scope>
    <source>
        <strain evidence="5 6">DSM 45927</strain>
    </source>
</reference>
<dbReference type="GO" id="GO:0003700">
    <property type="term" value="F:DNA-binding transcription factor activity"/>
    <property type="evidence" value="ECO:0007669"/>
    <property type="project" value="InterPro"/>
</dbReference>
<dbReference type="PRINTS" id="PR00035">
    <property type="entry name" value="HTHGNTR"/>
</dbReference>
<evidence type="ECO:0000259" key="4">
    <source>
        <dbReference type="PROSITE" id="PS50949"/>
    </source>
</evidence>
<dbReference type="InterPro" id="IPR036390">
    <property type="entry name" value="WH_DNA-bd_sf"/>
</dbReference>